<evidence type="ECO:0000313" key="4">
    <source>
        <dbReference type="Proteomes" id="UP000297703"/>
    </source>
</evidence>
<feature type="region of interest" description="Disordered" evidence="1">
    <location>
        <begin position="1"/>
        <end position="39"/>
    </location>
</feature>
<sequence>MEQIPEEEGSGGPGPETGSQPESGSEQGPEESESQPGPACLAWSPLEVAEWVRQLGFPQYEECFTTNCITGRKLIHVNCSNLPQMGITDFNHMKEISWHVRELLGIEEPLWSRSIALPYRDNLGLFLEHKAPTGAKADALTFSQFVQEAGLEPYATIPPLSKAQTAVKADALTFFVQEATIPSSPD</sequence>
<proteinExistence type="predicted"/>
<reference evidence="3 4" key="1">
    <citation type="submission" date="2019-04" db="EMBL/GenBank/DDBJ databases">
        <title>Draft genome of the big-headed turtle Platysternon megacephalum.</title>
        <authorList>
            <person name="Gong S."/>
        </authorList>
    </citation>
    <scope>NUCLEOTIDE SEQUENCE [LARGE SCALE GENOMIC DNA]</scope>
    <source>
        <strain evidence="3">DO16091913</strain>
        <tissue evidence="3">Muscle</tissue>
    </source>
</reference>
<evidence type="ECO:0000259" key="2">
    <source>
        <dbReference type="PROSITE" id="PS50105"/>
    </source>
</evidence>
<dbReference type="EMBL" id="QXTE01000021">
    <property type="protein sequence ID" value="TFK12611.1"/>
    <property type="molecule type" value="Genomic_DNA"/>
</dbReference>
<dbReference type="AlphaFoldDB" id="A0A4D9EMH1"/>
<dbReference type="PROSITE" id="PS50105">
    <property type="entry name" value="SAM_DOMAIN"/>
    <property type="match status" value="1"/>
</dbReference>
<dbReference type="InterPro" id="IPR001660">
    <property type="entry name" value="SAM"/>
</dbReference>
<dbReference type="CDD" id="cd09530">
    <property type="entry name" value="SAM_Samd14"/>
    <property type="match status" value="1"/>
</dbReference>
<name>A0A4D9EMH1_9SAUR</name>
<dbReference type="InterPro" id="IPR013761">
    <property type="entry name" value="SAM/pointed_sf"/>
</dbReference>
<dbReference type="Pfam" id="PF07647">
    <property type="entry name" value="SAM_2"/>
    <property type="match status" value="1"/>
</dbReference>
<reference evidence="3 4" key="2">
    <citation type="submission" date="2019-04" db="EMBL/GenBank/DDBJ databases">
        <title>The genome sequence of big-headed turtle.</title>
        <authorList>
            <person name="Gong S."/>
        </authorList>
    </citation>
    <scope>NUCLEOTIDE SEQUENCE [LARGE SCALE GENOMIC DNA]</scope>
    <source>
        <strain evidence="3">DO16091913</strain>
        <tissue evidence="3">Muscle</tissue>
    </source>
</reference>
<protein>
    <submittedName>
        <fullName evidence="3">Sterile alpha motif domain-containing protein 15</fullName>
    </submittedName>
</protein>
<feature type="compositionally biased region" description="Low complexity" evidence="1">
    <location>
        <begin position="16"/>
        <end position="27"/>
    </location>
</feature>
<gene>
    <name evidence="3" type="ORF">DR999_PMT04189</name>
</gene>
<dbReference type="Gene3D" id="1.10.150.50">
    <property type="entry name" value="Transcription Factor, Ets-1"/>
    <property type="match status" value="1"/>
</dbReference>
<comment type="caution">
    <text evidence="3">The sequence shown here is derived from an EMBL/GenBank/DDBJ whole genome shotgun (WGS) entry which is preliminary data.</text>
</comment>
<evidence type="ECO:0000256" key="1">
    <source>
        <dbReference type="SAM" id="MobiDB-lite"/>
    </source>
</evidence>
<accession>A0A4D9EMH1</accession>
<dbReference type="SUPFAM" id="SSF47769">
    <property type="entry name" value="SAM/Pointed domain"/>
    <property type="match status" value="1"/>
</dbReference>
<evidence type="ECO:0000313" key="3">
    <source>
        <dbReference type="EMBL" id="TFK12611.1"/>
    </source>
</evidence>
<dbReference type="PANTHER" id="PTHR46829:SF1">
    <property type="entry name" value="STERILE ALPHA MOTIF DOMAIN-CONTAINING PROTEIN 15"/>
    <property type="match status" value="1"/>
</dbReference>
<dbReference type="PANTHER" id="PTHR46829">
    <property type="entry name" value="STERILE ALPHA MOTIF DOMAIN-CONTAINING PROTEIN 15"/>
    <property type="match status" value="1"/>
</dbReference>
<dbReference type="OrthoDB" id="6133291at2759"/>
<organism evidence="3 4">
    <name type="scientific">Platysternon megacephalum</name>
    <name type="common">big-headed turtle</name>
    <dbReference type="NCBI Taxonomy" id="55544"/>
    <lineage>
        <taxon>Eukaryota</taxon>
        <taxon>Metazoa</taxon>
        <taxon>Chordata</taxon>
        <taxon>Craniata</taxon>
        <taxon>Vertebrata</taxon>
        <taxon>Euteleostomi</taxon>
        <taxon>Archelosauria</taxon>
        <taxon>Testudinata</taxon>
        <taxon>Testudines</taxon>
        <taxon>Cryptodira</taxon>
        <taxon>Durocryptodira</taxon>
        <taxon>Testudinoidea</taxon>
        <taxon>Platysternidae</taxon>
        <taxon>Platysternon</taxon>
    </lineage>
</organism>
<dbReference type="SMART" id="SM00454">
    <property type="entry name" value="SAM"/>
    <property type="match status" value="1"/>
</dbReference>
<feature type="domain" description="SAM" evidence="2">
    <location>
        <begin position="43"/>
        <end position="106"/>
    </location>
</feature>
<keyword evidence="4" id="KW-1185">Reference proteome</keyword>
<dbReference type="Proteomes" id="UP000297703">
    <property type="component" value="Unassembled WGS sequence"/>
</dbReference>